<comment type="subcellular location">
    <subcellularLocation>
        <location evidence="1">Cell inner membrane</location>
        <topology evidence="1">Multi-pass membrane protein</topology>
    </subcellularLocation>
</comment>
<feature type="transmembrane region" description="Helical" evidence="9">
    <location>
        <begin position="30"/>
        <end position="49"/>
    </location>
</feature>
<evidence type="ECO:0008006" key="12">
    <source>
        <dbReference type="Google" id="ProtNLM"/>
    </source>
</evidence>
<protein>
    <recommendedName>
        <fullName evidence="12">Tyrosine-specific transport protein</fullName>
    </recommendedName>
</protein>
<evidence type="ECO:0000256" key="3">
    <source>
        <dbReference type="ARBA" id="ARBA00022475"/>
    </source>
</evidence>
<evidence type="ECO:0000256" key="5">
    <source>
        <dbReference type="ARBA" id="ARBA00022692"/>
    </source>
</evidence>
<feature type="transmembrane region" description="Helical" evidence="9">
    <location>
        <begin position="111"/>
        <end position="130"/>
    </location>
</feature>
<evidence type="ECO:0000256" key="8">
    <source>
        <dbReference type="ARBA" id="ARBA00023136"/>
    </source>
</evidence>
<dbReference type="Pfam" id="PF03222">
    <property type="entry name" value="Trp_Tyr_perm"/>
    <property type="match status" value="1"/>
</dbReference>
<dbReference type="PIRSF" id="PIRSF006060">
    <property type="entry name" value="AA_transporter"/>
    <property type="match status" value="1"/>
</dbReference>
<feature type="transmembrane region" description="Helical" evidence="9">
    <location>
        <begin position="394"/>
        <end position="412"/>
    </location>
</feature>
<feature type="transmembrane region" description="Helical" evidence="9">
    <location>
        <begin position="70"/>
        <end position="99"/>
    </location>
</feature>
<reference evidence="10 11" key="1">
    <citation type="submission" date="2017-08" db="EMBL/GenBank/DDBJ databases">
        <title>Reclassification of Bisgaard taxon 37 and 44.</title>
        <authorList>
            <person name="Christensen H."/>
        </authorList>
    </citation>
    <scope>NUCLEOTIDE SEQUENCE [LARGE SCALE GENOMIC DNA]</scope>
    <source>
        <strain evidence="10 11">B96_4</strain>
    </source>
</reference>
<feature type="transmembrane region" description="Helical" evidence="9">
    <location>
        <begin position="137"/>
        <end position="155"/>
    </location>
</feature>
<keyword evidence="2" id="KW-0813">Transport</keyword>
<evidence type="ECO:0000256" key="7">
    <source>
        <dbReference type="ARBA" id="ARBA00022989"/>
    </source>
</evidence>
<keyword evidence="5 9" id="KW-0812">Transmembrane</keyword>
<dbReference type="InterPro" id="IPR013059">
    <property type="entry name" value="Trp_tyr_transpt"/>
</dbReference>
<keyword evidence="8 9" id="KW-0472">Membrane</keyword>
<keyword evidence="6" id="KW-0029">Amino-acid transport</keyword>
<evidence type="ECO:0000313" key="11">
    <source>
        <dbReference type="Proteomes" id="UP000266258"/>
    </source>
</evidence>
<feature type="transmembrane region" description="Helical" evidence="9">
    <location>
        <begin position="330"/>
        <end position="350"/>
    </location>
</feature>
<evidence type="ECO:0000256" key="4">
    <source>
        <dbReference type="ARBA" id="ARBA00022519"/>
    </source>
</evidence>
<keyword evidence="3" id="KW-1003">Cell membrane</keyword>
<dbReference type="AlphaFoldDB" id="A0A3A1Y5Y4"/>
<feature type="transmembrane region" description="Helical" evidence="9">
    <location>
        <begin position="263"/>
        <end position="288"/>
    </location>
</feature>
<dbReference type="Gene3D" id="1.20.1740.10">
    <property type="entry name" value="Amino acid/polyamine transporter I"/>
    <property type="match status" value="1"/>
</dbReference>
<dbReference type="InterPro" id="IPR018227">
    <property type="entry name" value="Amino_acid_transport_2"/>
</dbReference>
<keyword evidence="11" id="KW-1185">Reference proteome</keyword>
<proteinExistence type="predicted"/>
<dbReference type="GO" id="GO:0015173">
    <property type="term" value="F:aromatic amino acid transmembrane transporter activity"/>
    <property type="evidence" value="ECO:0007669"/>
    <property type="project" value="InterPro"/>
</dbReference>
<sequence length="413" mass="45540">MMMVAGTTIGAGMLVMPINSAEVGFLATVIELIIFFALMILPALVVVESSQFAPRGSTVSGIMRLEFGNIGFLLANILFYVFVYSLVCAYISGLSSIFAELLGVPEKYHNWFIVATVIPLGLIVIFTSAFADLVNRIFFYLMCVAFLVLVGFSIPNLRADYLASAPVSQQAIMRSIPITFLAFGFHIIIPALSDYLDRNSRDLKIAIIGGLAIPLVVFIIWIAMIHGQASQEQLIQYTREGGSVNIANLIAQGDTSHIKTLNVAITVFSISALLTSFIGVSLALITTLKETFAKKLPKKSSYVISHLEERSENNIYEETDRIETYLNRPLLFLVAFAVPTLVVIFTPAAFIFFLSLAAVIFTIQNLVMPTVALIKMRIKHKELYEQNPTPYRLCLNNIALGILSLVLLVLCFM</sequence>
<dbReference type="EMBL" id="NRJH01000066">
    <property type="protein sequence ID" value="RIY31474.1"/>
    <property type="molecule type" value="Genomic_DNA"/>
</dbReference>
<feature type="transmembrane region" description="Helical" evidence="9">
    <location>
        <begin position="356"/>
        <end position="374"/>
    </location>
</feature>
<dbReference type="PANTHER" id="PTHR46997:SF2">
    <property type="entry name" value="TYROSINE-SPECIFIC TRANSPORT SYSTEM"/>
    <property type="match status" value="1"/>
</dbReference>
<dbReference type="PRINTS" id="PR00166">
    <property type="entry name" value="AROAAPRMEASE"/>
</dbReference>
<organism evidence="10 11">
    <name type="scientific">Psittacicella melopsittaci</name>
    <dbReference type="NCBI Taxonomy" id="2028576"/>
    <lineage>
        <taxon>Bacteria</taxon>
        <taxon>Pseudomonadati</taxon>
        <taxon>Pseudomonadota</taxon>
        <taxon>Gammaproteobacteria</taxon>
        <taxon>Pasteurellales</taxon>
        <taxon>Psittacicellaceae</taxon>
        <taxon>Psittacicella</taxon>
    </lineage>
</organism>
<comment type="caution">
    <text evidence="10">The sequence shown here is derived from an EMBL/GenBank/DDBJ whole genome shotgun (WGS) entry which is preliminary data.</text>
</comment>
<evidence type="ECO:0000256" key="9">
    <source>
        <dbReference type="SAM" id="Phobius"/>
    </source>
</evidence>
<evidence type="ECO:0000256" key="2">
    <source>
        <dbReference type="ARBA" id="ARBA00022448"/>
    </source>
</evidence>
<evidence type="ECO:0000256" key="1">
    <source>
        <dbReference type="ARBA" id="ARBA00004429"/>
    </source>
</evidence>
<gene>
    <name evidence="10" type="ORF">CJP74_07220</name>
</gene>
<name>A0A3A1Y5Y4_9GAMM</name>
<keyword evidence="7 9" id="KW-1133">Transmembrane helix</keyword>
<feature type="transmembrane region" description="Helical" evidence="9">
    <location>
        <begin position="205"/>
        <end position="224"/>
    </location>
</feature>
<dbReference type="Proteomes" id="UP000266258">
    <property type="component" value="Unassembled WGS sequence"/>
</dbReference>
<dbReference type="GO" id="GO:0005886">
    <property type="term" value="C:plasma membrane"/>
    <property type="evidence" value="ECO:0007669"/>
    <property type="project" value="UniProtKB-SubCell"/>
</dbReference>
<accession>A0A3A1Y5Y4</accession>
<dbReference type="PANTHER" id="PTHR46997">
    <property type="entry name" value="LOW AFFINITY TRYPTOPHAN PERMEASE-RELATED"/>
    <property type="match status" value="1"/>
</dbReference>
<evidence type="ECO:0000313" key="10">
    <source>
        <dbReference type="EMBL" id="RIY31474.1"/>
    </source>
</evidence>
<dbReference type="GO" id="GO:0003333">
    <property type="term" value="P:amino acid transmembrane transport"/>
    <property type="evidence" value="ECO:0007669"/>
    <property type="project" value="InterPro"/>
</dbReference>
<evidence type="ECO:0000256" key="6">
    <source>
        <dbReference type="ARBA" id="ARBA00022970"/>
    </source>
</evidence>
<keyword evidence="4" id="KW-0997">Cell inner membrane</keyword>
<feature type="transmembrane region" description="Helical" evidence="9">
    <location>
        <begin position="175"/>
        <end position="193"/>
    </location>
</feature>